<dbReference type="AlphaFoldDB" id="X0X087"/>
<gene>
    <name evidence="2" type="ORF">S01H1_67162</name>
</gene>
<accession>X0X087</accession>
<keyword evidence="1" id="KW-0472">Membrane</keyword>
<evidence type="ECO:0008006" key="3">
    <source>
        <dbReference type="Google" id="ProtNLM"/>
    </source>
</evidence>
<dbReference type="EMBL" id="BARS01044458">
    <property type="protein sequence ID" value="GAG36395.1"/>
    <property type="molecule type" value="Genomic_DNA"/>
</dbReference>
<protein>
    <recommendedName>
        <fullName evidence="3">Membrane transport protein MMPL domain-containing protein</fullName>
    </recommendedName>
</protein>
<keyword evidence="1" id="KW-1133">Transmembrane helix</keyword>
<feature type="transmembrane region" description="Helical" evidence="1">
    <location>
        <begin position="12"/>
        <end position="31"/>
    </location>
</feature>
<feature type="transmembrane region" description="Helical" evidence="1">
    <location>
        <begin position="37"/>
        <end position="53"/>
    </location>
</feature>
<evidence type="ECO:0000313" key="2">
    <source>
        <dbReference type="EMBL" id="GAG36395.1"/>
    </source>
</evidence>
<evidence type="ECO:0000256" key="1">
    <source>
        <dbReference type="SAM" id="Phobius"/>
    </source>
</evidence>
<organism evidence="2">
    <name type="scientific">marine sediment metagenome</name>
    <dbReference type="NCBI Taxonomy" id="412755"/>
    <lineage>
        <taxon>unclassified sequences</taxon>
        <taxon>metagenomes</taxon>
        <taxon>ecological metagenomes</taxon>
    </lineage>
</organism>
<keyword evidence="1" id="KW-0812">Transmembrane</keyword>
<name>X0X087_9ZZZZ</name>
<comment type="caution">
    <text evidence="2">The sequence shown here is derived from an EMBL/GenBank/DDBJ whole genome shotgun (WGS) entry which is preliminary data.</text>
</comment>
<proteinExistence type="predicted"/>
<sequence>MHMADLLRNMQVDVFVTLGVVTTVIGLLAFSRVAPDVVLLGGLILLMVIPIHMDGAWRLGVLSAPEALSGLSN</sequence>
<feature type="non-terminal residue" evidence="2">
    <location>
        <position position="73"/>
    </location>
</feature>
<reference evidence="2" key="1">
    <citation type="journal article" date="2014" name="Front. Microbiol.">
        <title>High frequency of phylogenetically diverse reductive dehalogenase-homologous genes in deep subseafloor sedimentary metagenomes.</title>
        <authorList>
            <person name="Kawai M."/>
            <person name="Futagami T."/>
            <person name="Toyoda A."/>
            <person name="Takaki Y."/>
            <person name="Nishi S."/>
            <person name="Hori S."/>
            <person name="Arai W."/>
            <person name="Tsubouchi T."/>
            <person name="Morono Y."/>
            <person name="Uchiyama I."/>
            <person name="Ito T."/>
            <person name="Fujiyama A."/>
            <person name="Inagaki F."/>
            <person name="Takami H."/>
        </authorList>
    </citation>
    <scope>NUCLEOTIDE SEQUENCE</scope>
    <source>
        <strain evidence="2">Expedition CK06-06</strain>
    </source>
</reference>